<dbReference type="AlphaFoldDB" id="A0A1T5KB00"/>
<dbReference type="Pfam" id="PF21993">
    <property type="entry name" value="TetR_C_13_2"/>
    <property type="match status" value="1"/>
</dbReference>
<evidence type="ECO:0000313" key="8">
    <source>
        <dbReference type="Proteomes" id="UP000189777"/>
    </source>
</evidence>
<dbReference type="Gene3D" id="1.10.357.10">
    <property type="entry name" value="Tetracycline Repressor, domain 2"/>
    <property type="match status" value="1"/>
</dbReference>
<dbReference type="RefSeq" id="WP_079573998.1">
    <property type="nucleotide sequence ID" value="NZ_FUZQ01000003.1"/>
</dbReference>
<evidence type="ECO:0000256" key="4">
    <source>
        <dbReference type="PROSITE-ProRule" id="PRU00335"/>
    </source>
</evidence>
<keyword evidence="1" id="KW-0805">Transcription regulation</keyword>
<gene>
    <name evidence="7" type="ORF">SAMN04324258_2007</name>
</gene>
<dbReference type="Pfam" id="PF00440">
    <property type="entry name" value="TetR_N"/>
    <property type="match status" value="1"/>
</dbReference>
<organism evidence="7 8">
    <name type="scientific">Krasilnikoviella flava</name>
    <dbReference type="NCBI Taxonomy" id="526729"/>
    <lineage>
        <taxon>Bacteria</taxon>
        <taxon>Bacillati</taxon>
        <taxon>Actinomycetota</taxon>
        <taxon>Actinomycetes</taxon>
        <taxon>Micrococcales</taxon>
        <taxon>Promicromonosporaceae</taxon>
        <taxon>Krasilnikoviella</taxon>
    </lineage>
</organism>
<evidence type="ECO:0000256" key="5">
    <source>
        <dbReference type="SAM" id="MobiDB-lite"/>
    </source>
</evidence>
<evidence type="ECO:0000259" key="6">
    <source>
        <dbReference type="PROSITE" id="PS50977"/>
    </source>
</evidence>
<dbReference type="PANTHER" id="PTHR47506:SF3">
    <property type="entry name" value="HTH-TYPE TRANSCRIPTIONAL REGULATOR LMRA"/>
    <property type="match status" value="1"/>
</dbReference>
<dbReference type="PROSITE" id="PS50977">
    <property type="entry name" value="HTH_TETR_2"/>
    <property type="match status" value="1"/>
</dbReference>
<dbReference type="InterPro" id="IPR001647">
    <property type="entry name" value="HTH_TetR"/>
</dbReference>
<dbReference type="GO" id="GO:0003677">
    <property type="term" value="F:DNA binding"/>
    <property type="evidence" value="ECO:0007669"/>
    <property type="project" value="UniProtKB-UniRule"/>
</dbReference>
<feature type="region of interest" description="Disordered" evidence="5">
    <location>
        <begin position="1"/>
        <end position="21"/>
    </location>
</feature>
<dbReference type="SUPFAM" id="SSF46689">
    <property type="entry name" value="Homeodomain-like"/>
    <property type="match status" value="1"/>
</dbReference>
<evidence type="ECO:0000256" key="2">
    <source>
        <dbReference type="ARBA" id="ARBA00023125"/>
    </source>
</evidence>
<dbReference type="OrthoDB" id="3196926at2"/>
<evidence type="ECO:0000313" key="7">
    <source>
        <dbReference type="EMBL" id="SKC60800.1"/>
    </source>
</evidence>
<keyword evidence="3" id="KW-0804">Transcription</keyword>
<keyword evidence="2 4" id="KW-0238">DNA-binding</keyword>
<keyword evidence="8" id="KW-1185">Reference proteome</keyword>
<proteinExistence type="predicted"/>
<dbReference type="PANTHER" id="PTHR47506">
    <property type="entry name" value="TRANSCRIPTIONAL REGULATORY PROTEIN"/>
    <property type="match status" value="1"/>
</dbReference>
<dbReference type="STRING" id="526729.SAMN04324258_2007"/>
<name>A0A1T5KB00_9MICO</name>
<feature type="domain" description="HTH tetR-type" evidence="6">
    <location>
        <begin position="20"/>
        <end position="80"/>
    </location>
</feature>
<dbReference type="SUPFAM" id="SSF48498">
    <property type="entry name" value="Tetracyclin repressor-like, C-terminal domain"/>
    <property type="match status" value="1"/>
</dbReference>
<protein>
    <submittedName>
        <fullName evidence="7">Transcriptional regulator, TetR family</fullName>
    </submittedName>
</protein>
<evidence type="ECO:0000256" key="1">
    <source>
        <dbReference type="ARBA" id="ARBA00023015"/>
    </source>
</evidence>
<dbReference type="InterPro" id="IPR036271">
    <property type="entry name" value="Tet_transcr_reg_TetR-rel_C_sf"/>
</dbReference>
<reference evidence="7 8" key="1">
    <citation type="submission" date="2017-02" db="EMBL/GenBank/DDBJ databases">
        <authorList>
            <person name="Peterson S.W."/>
        </authorList>
    </citation>
    <scope>NUCLEOTIDE SEQUENCE [LARGE SCALE GENOMIC DNA]</scope>
    <source>
        <strain evidence="7 8">DSM 21481</strain>
    </source>
</reference>
<dbReference type="EMBL" id="FUZQ01000003">
    <property type="protein sequence ID" value="SKC60800.1"/>
    <property type="molecule type" value="Genomic_DNA"/>
</dbReference>
<feature type="compositionally biased region" description="Low complexity" evidence="5">
    <location>
        <begin position="10"/>
        <end position="21"/>
    </location>
</feature>
<dbReference type="Proteomes" id="UP000189777">
    <property type="component" value="Unassembled WGS sequence"/>
</dbReference>
<dbReference type="InterPro" id="IPR054156">
    <property type="entry name" value="YxaF_TetR_C"/>
</dbReference>
<dbReference type="InterPro" id="IPR009057">
    <property type="entry name" value="Homeodomain-like_sf"/>
</dbReference>
<sequence>MAAATPSNLPPLLTGPPAGAGTRTRIRHAAARLFARRGYAGTGLKQIATEAAAPFGSIYHFFPGGKDALAEDMIRTTGPQFMALVLALLDERDDPVDAVVHAFDSAARDLVANGYADGCPVATMALDVADTNEALRGAAADVFAAWVEGGTAWFSRHVAPDRARDLTLAMVMLVEGAFLLARTTRDPEPLRSAGRSLAALLAAAR</sequence>
<evidence type="ECO:0000256" key="3">
    <source>
        <dbReference type="ARBA" id="ARBA00023163"/>
    </source>
</evidence>
<accession>A0A1T5KB00</accession>
<feature type="DNA-binding region" description="H-T-H motif" evidence="4">
    <location>
        <begin position="43"/>
        <end position="62"/>
    </location>
</feature>